<keyword evidence="9" id="KW-1185">Reference proteome</keyword>
<protein>
    <recommendedName>
        <fullName evidence="7">C2H2-type domain-containing protein</fullName>
    </recommendedName>
</protein>
<dbReference type="FunFam" id="3.30.160.60:FF:002343">
    <property type="entry name" value="Zinc finger protein 33A"/>
    <property type="match status" value="2"/>
</dbReference>
<dbReference type="InterPro" id="IPR050826">
    <property type="entry name" value="Krueppel_C2H2_ZnFinger"/>
</dbReference>
<dbReference type="SMART" id="SM00355">
    <property type="entry name" value="ZnF_C2H2"/>
    <property type="match status" value="5"/>
</dbReference>
<dbReference type="Proteomes" id="UP000228934">
    <property type="component" value="Unassembled WGS sequence"/>
</dbReference>
<keyword evidence="2" id="KW-0677">Repeat</keyword>
<evidence type="ECO:0000256" key="3">
    <source>
        <dbReference type="ARBA" id="ARBA00022771"/>
    </source>
</evidence>
<evidence type="ECO:0000256" key="6">
    <source>
        <dbReference type="PROSITE-ProRule" id="PRU00042"/>
    </source>
</evidence>
<dbReference type="FunFam" id="3.30.160.60:FF:000358">
    <property type="entry name" value="zinc finger protein 24"/>
    <property type="match status" value="1"/>
</dbReference>
<sequence length="244" mass="28086">MDFIVRMSDRVYGALDTRNVTLLSVLIHVQSAGSVSLENKTFLHTSTVTQVSIPSHVQKVTVKGTLIIHQRIYMGERPYSYTECGKCFVQKDYLLKYQKIHIGERPYSCSECGKCFIMKGKLLEHQKIQTGEHLFSCLECGKCFIMKRGLLKHQTIHTGSAGKVSLGKIVLIDTRRFTWCGKCFTLKNNLIRHQKLHTGERPIHVQCRKCFFQKNYLLKHLRMHMGERPFPCSECGKCFTFGAY</sequence>
<feature type="domain" description="C2H2-type" evidence="7">
    <location>
        <begin position="206"/>
        <end position="229"/>
    </location>
</feature>
<keyword evidence="5" id="KW-0539">Nucleus</keyword>
<dbReference type="PANTHER" id="PTHR24377">
    <property type="entry name" value="IP01015P-RELATED"/>
    <property type="match status" value="1"/>
</dbReference>
<evidence type="ECO:0000256" key="1">
    <source>
        <dbReference type="ARBA" id="ARBA00022723"/>
    </source>
</evidence>
<dbReference type="EMBL" id="KV923009">
    <property type="protein sequence ID" value="PIO40719.1"/>
    <property type="molecule type" value="Genomic_DNA"/>
</dbReference>
<dbReference type="Pfam" id="PF00096">
    <property type="entry name" value="zf-C2H2"/>
    <property type="match status" value="3"/>
</dbReference>
<reference evidence="9" key="1">
    <citation type="journal article" date="2017" name="Nat. Commun.">
        <title>The North American bullfrog draft genome provides insight into hormonal regulation of long noncoding RNA.</title>
        <authorList>
            <person name="Hammond S.A."/>
            <person name="Warren R.L."/>
            <person name="Vandervalk B.P."/>
            <person name="Kucuk E."/>
            <person name="Khan H."/>
            <person name="Gibb E.A."/>
            <person name="Pandoh P."/>
            <person name="Kirk H."/>
            <person name="Zhao Y."/>
            <person name="Jones M."/>
            <person name="Mungall A.J."/>
            <person name="Coope R."/>
            <person name="Pleasance S."/>
            <person name="Moore R.A."/>
            <person name="Holt R.A."/>
            <person name="Round J.M."/>
            <person name="Ohora S."/>
            <person name="Walle B.V."/>
            <person name="Veldhoen N."/>
            <person name="Helbing C.C."/>
            <person name="Birol I."/>
        </authorList>
    </citation>
    <scope>NUCLEOTIDE SEQUENCE [LARGE SCALE GENOMIC DNA]</scope>
</reference>
<proteinExistence type="predicted"/>
<dbReference type="SUPFAM" id="SSF57667">
    <property type="entry name" value="beta-beta-alpha zinc fingers"/>
    <property type="match status" value="3"/>
</dbReference>
<keyword evidence="1" id="KW-0479">Metal-binding</keyword>
<feature type="domain" description="C2H2-type" evidence="7">
    <location>
        <begin position="180"/>
        <end position="202"/>
    </location>
</feature>
<keyword evidence="3 6" id="KW-0863">Zinc-finger</keyword>
<feature type="domain" description="C2H2-type" evidence="7">
    <location>
        <begin position="107"/>
        <end position="134"/>
    </location>
</feature>
<evidence type="ECO:0000313" key="8">
    <source>
        <dbReference type="EMBL" id="PIO40719.1"/>
    </source>
</evidence>
<feature type="domain" description="C2H2-type" evidence="7">
    <location>
        <begin position="79"/>
        <end position="106"/>
    </location>
</feature>
<dbReference type="AlphaFoldDB" id="A0A2G9SKN2"/>
<dbReference type="Gene3D" id="3.30.160.60">
    <property type="entry name" value="Classic Zinc Finger"/>
    <property type="match status" value="5"/>
</dbReference>
<feature type="domain" description="C2H2-type" evidence="7">
    <location>
        <begin position="135"/>
        <end position="162"/>
    </location>
</feature>
<keyword evidence="4" id="KW-0862">Zinc</keyword>
<evidence type="ECO:0000256" key="4">
    <source>
        <dbReference type="ARBA" id="ARBA00022833"/>
    </source>
</evidence>
<dbReference type="PROSITE" id="PS00028">
    <property type="entry name" value="ZINC_FINGER_C2H2_1"/>
    <property type="match status" value="1"/>
</dbReference>
<name>A0A2G9SKN2_AQUCT</name>
<dbReference type="InterPro" id="IPR013087">
    <property type="entry name" value="Znf_C2H2_type"/>
</dbReference>
<evidence type="ECO:0000256" key="2">
    <source>
        <dbReference type="ARBA" id="ARBA00022737"/>
    </source>
</evidence>
<evidence type="ECO:0000259" key="7">
    <source>
        <dbReference type="PROSITE" id="PS50157"/>
    </source>
</evidence>
<evidence type="ECO:0000313" key="9">
    <source>
        <dbReference type="Proteomes" id="UP000228934"/>
    </source>
</evidence>
<gene>
    <name evidence="8" type="ORF">AB205_0033900</name>
</gene>
<evidence type="ECO:0000256" key="5">
    <source>
        <dbReference type="ARBA" id="ARBA00023242"/>
    </source>
</evidence>
<dbReference type="InterPro" id="IPR036236">
    <property type="entry name" value="Znf_C2H2_sf"/>
</dbReference>
<organism evidence="8 9">
    <name type="scientific">Aquarana catesbeiana</name>
    <name type="common">American bullfrog</name>
    <name type="synonym">Rana catesbeiana</name>
    <dbReference type="NCBI Taxonomy" id="8400"/>
    <lineage>
        <taxon>Eukaryota</taxon>
        <taxon>Metazoa</taxon>
        <taxon>Chordata</taxon>
        <taxon>Craniata</taxon>
        <taxon>Vertebrata</taxon>
        <taxon>Euteleostomi</taxon>
        <taxon>Amphibia</taxon>
        <taxon>Batrachia</taxon>
        <taxon>Anura</taxon>
        <taxon>Neobatrachia</taxon>
        <taxon>Ranoidea</taxon>
        <taxon>Ranidae</taxon>
        <taxon>Aquarana</taxon>
    </lineage>
</organism>
<accession>A0A2G9SKN2</accession>
<dbReference type="GO" id="GO:0008270">
    <property type="term" value="F:zinc ion binding"/>
    <property type="evidence" value="ECO:0007669"/>
    <property type="project" value="UniProtKB-KW"/>
</dbReference>
<dbReference type="PROSITE" id="PS50157">
    <property type="entry name" value="ZINC_FINGER_C2H2_2"/>
    <property type="match status" value="5"/>
</dbReference>